<sequence>MADPGTAGPRGEADQSSPKVSAGPKLAAKTAAARPKATALPCQGASKAADKRAAEAEAAPKGGRRPPAEETVGVSRAFPAQQPSQPIGAKHQSPLGSQAGSPGGAREQLSLPSDQAFMAPDSKPPPGEGQPPPKRRKGAPEASFTPTAVAGLGPQESQGPEISDQMKILISEAIAQGIAAGLQQKPQAAPGPPENPQHEEQHRGSTRRLFYPALFKSLLLKAKATTGMGAEPALEPVDPNELLFSQPTIESEEIPSPELFQRVIQKIWAQPGPCPPLSEDEKMLYNMAPDFSHALEPPTIDGPVAALVSSTIVACCEDALSPEERKVEQTLCNVHKTAAMAIKTSTAASFFNRASLMWLRQMQARIPSGDLRFHQDIDNVIAATEFSADATLRAAKFASKALASSVVARRQLWLRHWEVSANHKSKLASAPYKGGMLFGEALDSLLVKTRRGRKVLPSQRRPAARRGKNFRGASFQPTDRGFNAPQPQKAYTHRPDWQPDRSEFKDKNRGYFQGKRPFRGSGHRPFRRSK</sequence>
<dbReference type="GeneID" id="113430438"/>
<dbReference type="RefSeq" id="XP_026548662.1">
    <property type="nucleotide sequence ID" value="XM_026692877.1"/>
</dbReference>
<dbReference type="AlphaFoldDB" id="A0A6J1W064"/>
<feature type="region of interest" description="Disordered" evidence="1">
    <location>
        <begin position="1"/>
        <end position="161"/>
    </location>
</feature>
<evidence type="ECO:0000313" key="3">
    <source>
        <dbReference type="Proteomes" id="UP000504612"/>
    </source>
</evidence>
<keyword evidence="3" id="KW-1185">Reference proteome</keyword>
<feature type="compositionally biased region" description="Basic and acidic residues" evidence="1">
    <location>
        <begin position="493"/>
        <end position="509"/>
    </location>
</feature>
<gene>
    <name evidence="4 5" type="primary">LOC113430438</name>
</gene>
<feature type="compositionally biased region" description="Basic residues" evidence="1">
    <location>
        <begin position="516"/>
        <end position="530"/>
    </location>
</feature>
<dbReference type="Proteomes" id="UP000504612">
    <property type="component" value="Unplaced"/>
</dbReference>
<evidence type="ECO:0000313" key="4">
    <source>
        <dbReference type="RefSeq" id="XP_026548661.1"/>
    </source>
</evidence>
<proteinExistence type="predicted"/>
<dbReference type="KEGG" id="nss:113430438"/>
<feature type="compositionally biased region" description="Low complexity" evidence="1">
    <location>
        <begin position="22"/>
        <end position="47"/>
    </location>
</feature>
<feature type="region of interest" description="Disordered" evidence="1">
    <location>
        <begin position="452"/>
        <end position="530"/>
    </location>
</feature>
<dbReference type="Gene3D" id="1.10.287.3160">
    <property type="match status" value="1"/>
</dbReference>
<accession>A0A6J1W064</accession>
<dbReference type="Pfam" id="PF11560">
    <property type="entry name" value="LAP2alpha"/>
    <property type="match status" value="1"/>
</dbReference>
<feature type="domain" description="Lamina-associated polypeptide 2 alpha C-terminal" evidence="2">
    <location>
        <begin position="295"/>
        <end position="446"/>
    </location>
</feature>
<evidence type="ECO:0000256" key="1">
    <source>
        <dbReference type="SAM" id="MobiDB-lite"/>
    </source>
</evidence>
<feature type="compositionally biased region" description="Pro residues" evidence="1">
    <location>
        <begin position="122"/>
        <end position="132"/>
    </location>
</feature>
<dbReference type="RefSeq" id="XP_026548661.1">
    <property type="nucleotide sequence ID" value="XM_026692876.1"/>
</dbReference>
<name>A0A6J1W064_9SAUR</name>
<evidence type="ECO:0000313" key="5">
    <source>
        <dbReference type="RefSeq" id="XP_026548662.1"/>
    </source>
</evidence>
<dbReference type="InterPro" id="IPR021623">
    <property type="entry name" value="LAP2alpha_C"/>
</dbReference>
<protein>
    <submittedName>
        <fullName evidence="4 5">Lamina-associated polypeptide 2, isoforms alpha/zeta-like</fullName>
    </submittedName>
</protein>
<reference evidence="4 5" key="1">
    <citation type="submission" date="2025-04" db="UniProtKB">
        <authorList>
            <consortium name="RefSeq"/>
        </authorList>
    </citation>
    <scope>IDENTIFICATION</scope>
</reference>
<organism evidence="3 4">
    <name type="scientific">Notechis scutatus</name>
    <name type="common">mainland tiger snake</name>
    <dbReference type="NCBI Taxonomy" id="8663"/>
    <lineage>
        <taxon>Eukaryota</taxon>
        <taxon>Metazoa</taxon>
        <taxon>Chordata</taxon>
        <taxon>Craniata</taxon>
        <taxon>Vertebrata</taxon>
        <taxon>Euteleostomi</taxon>
        <taxon>Lepidosauria</taxon>
        <taxon>Squamata</taxon>
        <taxon>Bifurcata</taxon>
        <taxon>Unidentata</taxon>
        <taxon>Episquamata</taxon>
        <taxon>Toxicofera</taxon>
        <taxon>Serpentes</taxon>
        <taxon>Colubroidea</taxon>
        <taxon>Elapidae</taxon>
        <taxon>Hydrophiinae</taxon>
        <taxon>Notechis</taxon>
    </lineage>
</organism>
<feature type="region of interest" description="Disordered" evidence="1">
    <location>
        <begin position="180"/>
        <end position="205"/>
    </location>
</feature>
<evidence type="ECO:0000259" key="2">
    <source>
        <dbReference type="Pfam" id="PF11560"/>
    </source>
</evidence>